<dbReference type="GO" id="GO:0019285">
    <property type="term" value="P:glycine betaine biosynthetic process from choline"/>
    <property type="evidence" value="ECO:0007669"/>
    <property type="project" value="UniProtKB-UniRule"/>
</dbReference>
<gene>
    <name evidence="15" type="ORF">XOC_0770</name>
</gene>
<dbReference type="GO" id="GO:0008802">
    <property type="term" value="F:betaine-aldehyde dehydrogenase (NAD+) activity"/>
    <property type="evidence" value="ECO:0007669"/>
    <property type="project" value="UniProtKB-EC"/>
</dbReference>
<dbReference type="PANTHER" id="PTHR11552">
    <property type="entry name" value="GLUCOSE-METHANOL-CHOLINE GMC OXIDOREDUCTASE"/>
    <property type="match status" value="1"/>
</dbReference>
<dbReference type="SUPFAM" id="SSF51905">
    <property type="entry name" value="FAD/NAD(P)-binding domain"/>
    <property type="match status" value="1"/>
</dbReference>
<dbReference type="HOGENOM" id="CLU_319558_0_0_6"/>
<evidence type="ECO:0000259" key="13">
    <source>
        <dbReference type="PROSITE" id="PS00623"/>
    </source>
</evidence>
<evidence type="ECO:0000256" key="6">
    <source>
        <dbReference type="ARBA" id="ARBA00052192"/>
    </source>
</evidence>
<dbReference type="InterPro" id="IPR016161">
    <property type="entry name" value="Ald_DH/histidinol_DH"/>
</dbReference>
<dbReference type="InterPro" id="IPR011533">
    <property type="entry name" value="BetA"/>
</dbReference>
<reference evidence="15 16" key="1">
    <citation type="journal article" date="2011" name="J. Bacteriol.">
        <title>Two new complete genome sequences offer insight into host and tissue specificity of plant pathogenic Xanthomonas spp.</title>
        <authorList>
            <person name="Bogdanove A.J."/>
            <person name="Koebnik R."/>
            <person name="Lu H."/>
            <person name="Furutani A."/>
            <person name="Angiuoli S.V."/>
            <person name="Patil P.B."/>
            <person name="Van Sluys M.A."/>
            <person name="Ryan R.P."/>
            <person name="Meyer D.F."/>
            <person name="Han S.W."/>
            <person name="Aparna G."/>
            <person name="Rajaram M."/>
            <person name="Delcher A.L."/>
            <person name="Phillippy A.M."/>
            <person name="Puiu D."/>
            <person name="Schatz M.C."/>
            <person name="Shumway M."/>
            <person name="Sommer D.D."/>
            <person name="Trapnell C."/>
            <person name="Benahmed F."/>
            <person name="Dimitrov G."/>
            <person name="Madupu R."/>
            <person name="Radune D."/>
            <person name="Sullivan S."/>
            <person name="Jha G."/>
            <person name="Ishihara H."/>
            <person name="Lee S.W."/>
            <person name="Pandey A."/>
            <person name="Sharma V."/>
            <person name="Sriariyanun M."/>
            <person name="Szurek B."/>
            <person name="Vera-Cruz C.M."/>
            <person name="Dorman K.S."/>
            <person name="Ronald P.C."/>
            <person name="Verdier V."/>
            <person name="Dow J.M."/>
            <person name="Sonti R.V."/>
            <person name="Tsuge S."/>
            <person name="Brendel V.P."/>
            <person name="Rabinowicz P.D."/>
            <person name="Leach J.E."/>
            <person name="White F.F."/>
            <person name="Salzberg S.L."/>
        </authorList>
    </citation>
    <scope>NUCLEOTIDE SEQUENCE [LARGE SCALE GENOMIC DNA]</scope>
    <source>
        <strain evidence="15 16">BLS256</strain>
    </source>
</reference>
<dbReference type="PROSITE" id="PS00687">
    <property type="entry name" value="ALDEHYDE_DEHYDR_GLU"/>
    <property type="match status" value="1"/>
</dbReference>
<dbReference type="PROSITE" id="PS00623">
    <property type="entry name" value="GMC_OXRED_1"/>
    <property type="match status" value="1"/>
</dbReference>
<dbReference type="FunFam" id="3.40.309.10:FF:000014">
    <property type="entry name" value="NAD/NADP-dependent betaine aldehyde dehydrogenase"/>
    <property type="match status" value="1"/>
</dbReference>
<dbReference type="InterPro" id="IPR029510">
    <property type="entry name" value="Ald_DH_CS_GLU"/>
</dbReference>
<feature type="region of interest" description="Disordered" evidence="12">
    <location>
        <begin position="758"/>
        <end position="782"/>
    </location>
</feature>
<feature type="active site" evidence="8">
    <location>
        <position position="80"/>
    </location>
</feature>
<dbReference type="eggNOG" id="COG1012">
    <property type="taxonomic scope" value="Bacteria"/>
</dbReference>
<evidence type="ECO:0000256" key="5">
    <source>
        <dbReference type="ARBA" id="ARBA00023002"/>
    </source>
</evidence>
<dbReference type="EMBL" id="CP003057">
    <property type="protein sequence ID" value="AEQ94977.1"/>
    <property type="molecule type" value="Genomic_DNA"/>
</dbReference>
<dbReference type="KEGG" id="xor:XOC_0770"/>
<dbReference type="NCBIfam" id="TIGR01810">
    <property type="entry name" value="betA"/>
    <property type="match status" value="1"/>
</dbReference>
<dbReference type="InterPro" id="IPR016163">
    <property type="entry name" value="Ald_DH_C"/>
</dbReference>
<dbReference type="GO" id="GO:0016020">
    <property type="term" value="C:membrane"/>
    <property type="evidence" value="ECO:0007669"/>
    <property type="project" value="TreeGrafter"/>
</dbReference>
<evidence type="ECO:0000313" key="15">
    <source>
        <dbReference type="EMBL" id="AEQ94977.1"/>
    </source>
</evidence>
<keyword evidence="4 10" id="KW-0274">FAD</keyword>
<evidence type="ECO:0000256" key="3">
    <source>
        <dbReference type="ARBA" id="ARBA00022630"/>
    </source>
</evidence>
<evidence type="ECO:0000259" key="14">
    <source>
        <dbReference type="PROSITE" id="PS00624"/>
    </source>
</evidence>
<dbReference type="InterPro" id="IPR036188">
    <property type="entry name" value="FAD/NAD-bd_sf"/>
</dbReference>
<comment type="catalytic activity">
    <reaction evidence="6">
        <text>betaine aldehyde + NAD(+) + H2O = glycine betaine + NADH + 2 H(+)</text>
        <dbReference type="Rhea" id="RHEA:15305"/>
        <dbReference type="ChEBI" id="CHEBI:15377"/>
        <dbReference type="ChEBI" id="CHEBI:15378"/>
        <dbReference type="ChEBI" id="CHEBI:15710"/>
        <dbReference type="ChEBI" id="CHEBI:17750"/>
        <dbReference type="ChEBI" id="CHEBI:57540"/>
        <dbReference type="ChEBI" id="CHEBI:57945"/>
        <dbReference type="EC" id="1.2.1.8"/>
    </reaction>
    <physiologicalReaction direction="left-to-right" evidence="6">
        <dbReference type="Rhea" id="RHEA:15306"/>
    </physiologicalReaction>
</comment>
<dbReference type="GO" id="GO:0008812">
    <property type="term" value="F:choline dehydrogenase activity"/>
    <property type="evidence" value="ECO:0007669"/>
    <property type="project" value="UniProtKB-UniRule"/>
</dbReference>
<comment type="similarity">
    <text evidence="2 10">Belongs to the GMC oxidoreductase family.</text>
</comment>
<dbReference type="NCBIfam" id="NF002550">
    <property type="entry name" value="PRK02106.1"/>
    <property type="match status" value="1"/>
</dbReference>
<name>G7TD31_XANOB</name>
<sequence>MNFKPSELTPLTALKLAEIFTEAGLPDGVFNVLPGDGASVGSVLTEHPEIEKISFTGGTATGRKVMTSASSSSLKDVTMELGGKSPLIVCADADLDLAADIAMMANFYSSGQVCTNGTRVLVPRAVRNAFEARLLARVQRIHVGDPLDERTTFGPLVSAAHMQRVLDHIEQGKAEGARLLCGGERLQDGALAQGYDVAPTIFSDCTDVMTIVRKEIFGPVLSLLTYDDEDAAITRATATTYGLAAGVVTPDLARAHRPIHRLAAGICWINTWGESPAPMPVGGYKQSGVGRENGLASVQAYTRTKSIQVELKRYASVFGRRPAGAGKRRRCATTAASRGTPSASSGLICPHLPCALIAIAPSPLQEDTMQREYDYIIIGAGSAGNVLAARLTEDPDVTVLLLEAGGPDYRLDFRTQMPAALAFPLQGRRYNWAYETEPEPHMDNRRMECGRGKGLGGSSLINGMCYTRGNALDFDHWAKRPGLEDWSYRDVLPYVRKAQARDIGANDYHGGDGPVSVATPKHDNNVVFHAMVEAGVQAGYRRTDDLNGYQQEGFGPMHRTVTPRGCRASTARGYLDMAKPRDGLHIVTHATTDRILFAGKRAIGVHYLVGNSSEGVDAHARREVLVCAGAIASPQLLQRSGVGAPDPLRALDVQLVHDLPGVGQNLQDHLEVYLQYACTKPVSLSPALQWWNQPAIGAEWLFAGTGTGASNQFEAGGFIRTREEFDWPNIQYHFLPVAINYNGSNAVKEHGFQAHVGSMRTPSRGRVHASSRDPRQHPSILFNDQSTDQDWQEFRDAIRITRQIIAQPVLDAYRGREISPSADCKTDAELDAFVRARAQTRLSPFLLVCDGHRRHGGGGRPGTRARYGGPAGHRRLDHAAHHHRQPQRHHHHDCREGRRPHARPHPIAA</sequence>
<protein>
    <recommendedName>
        <fullName evidence="7 11">Choline dehydrogenase</fullName>
        <ecNumber evidence="7 11">1.1.99.1</ecNumber>
    </recommendedName>
</protein>
<dbReference type="Gene3D" id="3.40.309.10">
    <property type="entry name" value="Aldehyde Dehydrogenase, Chain A, domain 2"/>
    <property type="match status" value="1"/>
</dbReference>
<dbReference type="Proteomes" id="UP000008851">
    <property type="component" value="Chromosome"/>
</dbReference>
<dbReference type="Pfam" id="PF05199">
    <property type="entry name" value="GMC_oxred_C"/>
    <property type="match status" value="1"/>
</dbReference>
<organism evidence="15 16">
    <name type="scientific">Xanthomonas oryzae pv. oryzicola (strain BLS256)</name>
    <dbReference type="NCBI Taxonomy" id="383407"/>
    <lineage>
        <taxon>Bacteria</taxon>
        <taxon>Pseudomonadati</taxon>
        <taxon>Pseudomonadota</taxon>
        <taxon>Gammaproteobacteria</taxon>
        <taxon>Lysobacterales</taxon>
        <taxon>Lysobacteraceae</taxon>
        <taxon>Xanthomonas</taxon>
    </lineage>
</organism>
<evidence type="ECO:0000256" key="8">
    <source>
        <dbReference type="PROSITE-ProRule" id="PRU10007"/>
    </source>
</evidence>
<accession>G7TD31</accession>
<dbReference type="Pfam" id="PF00171">
    <property type="entry name" value="Aldedh"/>
    <property type="match status" value="1"/>
</dbReference>
<feature type="compositionally biased region" description="Basic residues" evidence="12">
    <location>
        <begin position="900"/>
        <end position="909"/>
    </location>
</feature>
<comment type="pathway">
    <text evidence="11">Amine and polyamine biosynthesis; betaine biosynthesis via choline pathway; betaine aldehyde from choline (cytochrome c reductase route): step 1/1.</text>
</comment>
<evidence type="ECO:0000256" key="9">
    <source>
        <dbReference type="RuleBase" id="RU003345"/>
    </source>
</evidence>
<dbReference type="PROSITE" id="PS00070">
    <property type="entry name" value="ALDEHYDE_DEHYDR_CYS"/>
    <property type="match status" value="1"/>
</dbReference>
<keyword evidence="5 9" id="KW-0560">Oxidoreductase</keyword>
<dbReference type="PROSITE" id="PS00624">
    <property type="entry name" value="GMC_OXRED_2"/>
    <property type="match status" value="1"/>
</dbReference>
<comment type="cofactor">
    <cofactor evidence="1">
        <name>FAD</name>
        <dbReference type="ChEBI" id="CHEBI:57692"/>
    </cofactor>
</comment>
<dbReference type="Pfam" id="PF00732">
    <property type="entry name" value="GMC_oxred_N"/>
    <property type="match status" value="1"/>
</dbReference>
<dbReference type="Gene3D" id="3.30.560.10">
    <property type="entry name" value="Glucose Oxidase, domain 3"/>
    <property type="match status" value="1"/>
</dbReference>
<dbReference type="InterPro" id="IPR007867">
    <property type="entry name" value="GMC_OxRtase_C"/>
</dbReference>
<evidence type="ECO:0000256" key="2">
    <source>
        <dbReference type="ARBA" id="ARBA00010790"/>
    </source>
</evidence>
<feature type="domain" description="Glucose-methanol-choline oxidoreductase N-terminal" evidence="13">
    <location>
        <begin position="452"/>
        <end position="475"/>
    </location>
</feature>
<dbReference type="InterPro" id="IPR015590">
    <property type="entry name" value="Aldehyde_DH_dom"/>
</dbReference>
<evidence type="ECO:0000256" key="12">
    <source>
        <dbReference type="SAM" id="MobiDB-lite"/>
    </source>
</evidence>
<dbReference type="GO" id="GO:0050660">
    <property type="term" value="F:flavin adenine dinucleotide binding"/>
    <property type="evidence" value="ECO:0007669"/>
    <property type="project" value="InterPro"/>
</dbReference>
<comment type="similarity">
    <text evidence="9">Belongs to the aldehyde dehydrogenase family.</text>
</comment>
<evidence type="ECO:0000256" key="7">
    <source>
        <dbReference type="NCBIfam" id="TIGR01810"/>
    </source>
</evidence>
<dbReference type="Gene3D" id="3.50.50.60">
    <property type="entry name" value="FAD/NAD(P)-binding domain"/>
    <property type="match status" value="1"/>
</dbReference>
<dbReference type="Gene3D" id="3.40.605.10">
    <property type="entry name" value="Aldehyde Dehydrogenase, Chain A, domain 1"/>
    <property type="match status" value="1"/>
</dbReference>
<dbReference type="SUPFAM" id="SSF54373">
    <property type="entry name" value="FAD-linked reductases, C-terminal domain"/>
    <property type="match status" value="1"/>
</dbReference>
<dbReference type="eggNOG" id="COG2303">
    <property type="taxonomic scope" value="Bacteria"/>
</dbReference>
<dbReference type="AlphaFoldDB" id="G7TD31"/>
<dbReference type="InterPro" id="IPR016162">
    <property type="entry name" value="Ald_DH_N"/>
</dbReference>
<feature type="domain" description="Glucose-methanol-choline oxidoreductase N-terminal" evidence="14">
    <location>
        <begin position="629"/>
        <end position="643"/>
    </location>
</feature>
<dbReference type="InterPro" id="IPR012132">
    <property type="entry name" value="GMC_OxRdtase"/>
</dbReference>
<keyword evidence="3 10" id="KW-0285">Flavoprotein</keyword>
<dbReference type="PANTHER" id="PTHR11552:SF147">
    <property type="entry name" value="CHOLINE DEHYDROGENASE, MITOCHONDRIAL"/>
    <property type="match status" value="1"/>
</dbReference>
<dbReference type="SUPFAM" id="SSF53720">
    <property type="entry name" value="ALDH-like"/>
    <property type="match status" value="1"/>
</dbReference>
<dbReference type="InterPro" id="IPR000172">
    <property type="entry name" value="GMC_OxRdtase_N"/>
</dbReference>
<feature type="region of interest" description="Disordered" evidence="12">
    <location>
        <begin position="854"/>
        <end position="909"/>
    </location>
</feature>
<dbReference type="UniPathway" id="UPA00529">
    <property type="reaction ID" value="UER00385"/>
</dbReference>
<dbReference type="InterPro" id="IPR016160">
    <property type="entry name" value="Ald_DH_CS_CYS"/>
</dbReference>
<evidence type="ECO:0000256" key="4">
    <source>
        <dbReference type="ARBA" id="ARBA00022827"/>
    </source>
</evidence>
<evidence type="ECO:0000256" key="10">
    <source>
        <dbReference type="RuleBase" id="RU003968"/>
    </source>
</evidence>
<evidence type="ECO:0000256" key="11">
    <source>
        <dbReference type="RuleBase" id="RU003969"/>
    </source>
</evidence>
<evidence type="ECO:0000256" key="1">
    <source>
        <dbReference type="ARBA" id="ARBA00001974"/>
    </source>
</evidence>
<dbReference type="EC" id="1.1.99.1" evidence="7 11"/>
<proteinExistence type="inferred from homology"/>
<comment type="catalytic activity">
    <reaction evidence="11">
        <text>choline + A = betaine aldehyde + AH2</text>
        <dbReference type="Rhea" id="RHEA:17433"/>
        <dbReference type="ChEBI" id="CHEBI:13193"/>
        <dbReference type="ChEBI" id="CHEBI:15354"/>
        <dbReference type="ChEBI" id="CHEBI:15710"/>
        <dbReference type="ChEBI" id="CHEBI:17499"/>
        <dbReference type="EC" id="1.1.99.1"/>
    </reaction>
</comment>
<evidence type="ECO:0000313" key="16">
    <source>
        <dbReference type="Proteomes" id="UP000008851"/>
    </source>
</evidence>
<feature type="compositionally biased region" description="Basic residues" evidence="12">
    <location>
        <begin position="872"/>
        <end position="892"/>
    </location>
</feature>